<evidence type="ECO:0000313" key="2">
    <source>
        <dbReference type="Proteomes" id="UP000005926"/>
    </source>
</evidence>
<proteinExistence type="predicted"/>
<dbReference type="STRING" id="638301.HMPREF0444_0729"/>
<sequence>MGSKNSFKGASFLLAAGAVIGAWATSKWFERRNVNGDVIVQNVRKLFQVVGTIEGSWIEMEPVFVDSPEFYGEVYYGGVTRKEDDELVQYEFYADAKTGAVIDLYKIG</sequence>
<dbReference type="Proteomes" id="UP000005926">
    <property type="component" value="Unassembled WGS sequence"/>
</dbReference>
<dbReference type="RefSeq" id="WP_005606638.1">
    <property type="nucleotide sequence ID" value="NZ_CP102283.1"/>
</dbReference>
<dbReference type="EMBL" id="ACKZ01000016">
    <property type="protein sequence ID" value="EEW37370.1"/>
    <property type="molecule type" value="Genomic_DNA"/>
</dbReference>
<keyword evidence="2" id="KW-1185">Reference proteome</keyword>
<protein>
    <recommendedName>
        <fullName evidence="3">PepSY domain-containing protein</fullName>
    </recommendedName>
</protein>
<evidence type="ECO:0008006" key="3">
    <source>
        <dbReference type="Google" id="ProtNLM"/>
    </source>
</evidence>
<accession>C8NFN4</accession>
<name>C8NFN4_9LACT</name>
<organism evidence="1 2">
    <name type="scientific">Granulicatella adiacens ATCC 49175</name>
    <dbReference type="NCBI Taxonomy" id="638301"/>
    <lineage>
        <taxon>Bacteria</taxon>
        <taxon>Bacillati</taxon>
        <taxon>Bacillota</taxon>
        <taxon>Bacilli</taxon>
        <taxon>Lactobacillales</taxon>
        <taxon>Carnobacteriaceae</taxon>
        <taxon>Granulicatella</taxon>
    </lineage>
</organism>
<dbReference type="AlphaFoldDB" id="C8NFN4"/>
<dbReference type="eggNOG" id="COG5584">
    <property type="taxonomic scope" value="Bacteria"/>
</dbReference>
<dbReference type="GeneID" id="78412931"/>
<evidence type="ECO:0000313" key="1">
    <source>
        <dbReference type="EMBL" id="EEW37370.1"/>
    </source>
</evidence>
<gene>
    <name evidence="1" type="ORF">HMPREF0444_0729</name>
</gene>
<comment type="caution">
    <text evidence="1">The sequence shown here is derived from an EMBL/GenBank/DDBJ whole genome shotgun (WGS) entry which is preliminary data.</text>
</comment>
<reference evidence="1 2" key="1">
    <citation type="submission" date="2009-08" db="EMBL/GenBank/DDBJ databases">
        <authorList>
            <person name="Muzny D."/>
            <person name="Qin X."/>
            <person name="Deng J."/>
            <person name="Jiang H."/>
            <person name="Liu Y."/>
            <person name="Qu J."/>
            <person name="Song X.-Z."/>
            <person name="Zhang L."/>
            <person name="Thornton R."/>
            <person name="Coyle M."/>
            <person name="Francisco L."/>
            <person name="Jackson L."/>
            <person name="Javaid M."/>
            <person name="Korchina V."/>
            <person name="Kovar C."/>
            <person name="Mata R."/>
            <person name="Mathew T."/>
            <person name="Ngo R."/>
            <person name="Nguyen L."/>
            <person name="Nguyen N."/>
            <person name="Okwuonu G."/>
            <person name="Ongeri F."/>
            <person name="Pham C."/>
            <person name="Simmons D."/>
            <person name="Wilczek-Boney K."/>
            <person name="Hale W."/>
            <person name="Jakkamsetti A."/>
            <person name="Pham P."/>
            <person name="Ruth R."/>
            <person name="San Lucas F."/>
            <person name="Warren J."/>
            <person name="Zhang J."/>
            <person name="Zhao Z."/>
            <person name="Zhou C."/>
            <person name="Zhu D."/>
            <person name="Lee S."/>
            <person name="Bess C."/>
            <person name="Blankenburg K."/>
            <person name="Forbes L."/>
            <person name="Fu Q."/>
            <person name="Gubbala S."/>
            <person name="Hirani K."/>
            <person name="Jayaseelan J.C."/>
            <person name="Lara F."/>
            <person name="Munidasa M."/>
            <person name="Palculict T."/>
            <person name="Patil S."/>
            <person name="Pu L.-L."/>
            <person name="Saada N."/>
            <person name="Tang L."/>
            <person name="Weissenberger G."/>
            <person name="Zhu Y."/>
            <person name="Hemphill L."/>
            <person name="Shang Y."/>
            <person name="Youmans B."/>
            <person name="Ayvaz T."/>
            <person name="Ross M."/>
            <person name="Santibanez J."/>
            <person name="Aqrawi P."/>
            <person name="Gross S."/>
            <person name="Joshi V."/>
            <person name="Fowler G."/>
            <person name="Nazareth L."/>
            <person name="Reid J."/>
            <person name="Worley K."/>
            <person name="Petrosino J."/>
            <person name="Highlander S."/>
            <person name="Gibbs R."/>
        </authorList>
    </citation>
    <scope>NUCLEOTIDE SEQUENCE [LARGE SCALE GENOMIC DNA]</scope>
    <source>
        <strain evidence="1 2">ATCC 49175</strain>
    </source>
</reference>
<dbReference type="HOGENOM" id="CLU_158531_0_0_9"/>